<dbReference type="SUPFAM" id="SSF47802">
    <property type="entry name" value="DNA polymerase beta, N-terminal domain-like"/>
    <property type="match status" value="1"/>
</dbReference>
<dbReference type="Gene3D" id="3.30.210.10">
    <property type="entry name" value="DNA polymerase, thumb domain"/>
    <property type="match status" value="1"/>
</dbReference>
<dbReference type="Gene3D" id="3.30.460.10">
    <property type="entry name" value="Beta Polymerase, domain 2"/>
    <property type="match status" value="1"/>
</dbReference>
<dbReference type="PRINTS" id="PR00870">
    <property type="entry name" value="DNAPOLXBETA"/>
</dbReference>
<dbReference type="InterPro" id="IPR027421">
    <property type="entry name" value="DNA_pol_lamdba_lyase_dom_sf"/>
</dbReference>
<dbReference type="Proteomes" id="UP000756703">
    <property type="component" value="Unassembled WGS sequence"/>
</dbReference>
<dbReference type="CDD" id="cd07436">
    <property type="entry name" value="PHP_PolX"/>
    <property type="match status" value="1"/>
</dbReference>
<dbReference type="Pfam" id="PF14520">
    <property type="entry name" value="HHH_5"/>
    <property type="match status" value="1"/>
</dbReference>
<dbReference type="SMART" id="SM00481">
    <property type="entry name" value="POLIIIAc"/>
    <property type="match status" value="1"/>
</dbReference>
<dbReference type="InterPro" id="IPR050243">
    <property type="entry name" value="PHP_phosphatase"/>
</dbReference>
<dbReference type="GO" id="GO:0042578">
    <property type="term" value="F:phosphoric ester hydrolase activity"/>
    <property type="evidence" value="ECO:0007669"/>
    <property type="project" value="TreeGrafter"/>
</dbReference>
<dbReference type="InterPro" id="IPR016195">
    <property type="entry name" value="Pol/histidinol_Pase-like"/>
</dbReference>
<dbReference type="InterPro" id="IPR004013">
    <property type="entry name" value="PHP_dom"/>
</dbReference>
<dbReference type="Pfam" id="PF14791">
    <property type="entry name" value="DNA_pol_B_thumb"/>
    <property type="match status" value="1"/>
</dbReference>
<dbReference type="SUPFAM" id="SSF158702">
    <property type="entry name" value="Sec63 N-terminal domain-like"/>
    <property type="match status" value="1"/>
</dbReference>
<evidence type="ECO:0000259" key="8">
    <source>
        <dbReference type="SMART" id="SM00481"/>
    </source>
</evidence>
<dbReference type="Gene3D" id="3.20.20.140">
    <property type="entry name" value="Metal-dependent hydrolases"/>
    <property type="match status" value="1"/>
</dbReference>
<keyword evidence="5" id="KW-0239">DNA-directed DNA polymerase</keyword>
<sequence length="583" mass="65574">MINAEISKILYEMALLLEMDDVPFKPRAYEKASLSLGALEEDIRGIYKKGGRKALMEIPDVGQGIAERIEEYLKTRRVKDYERLRNKVPVDLEGLKAVEGLGPKKIKLLWQKLKIRTVADLEKAARAGKIRSVPTLGAKSEENILKGIEFVKKSGGRFLLGEIYGAVKEIEARLQKLPVVETAIAAGSIRRMKETIGDADFLAVSNRPKPVMEFFVNMPEVVHVYARGETKSLVRLKNGLDADLRVVPRESFGAALNYFTGSKDHNVALRQIAIKKGYKLNEYGLFKGQRTKDKGQKWRMIAGKTEEELYEALGLRYIEPELRENSGEVEAAKTGTLPKDLVGYDDLKGDLQVQTNWTDGANSIEEMAREAKRLGFSYLCITDHTRSLAMTGGADEKKLSKQSKAIDDVNRIFRDKGLTVLKGAEVNIMADGTLDIHDSTLAQLDVVGAAVHSHFKMSKSEMTKRIIRAMENRHVDILFHPTGRIINRRPPYELDMDEIIKAAKRTKTILEIDASPERLDLKDEYIRKCVEAGVKIVIDSDAHSVPAFGFLKFGIGQARRGWAERRDILNTLPLQEFLRAIRR</sequence>
<dbReference type="GO" id="GO:0006281">
    <property type="term" value="P:DNA repair"/>
    <property type="evidence" value="ECO:0007669"/>
    <property type="project" value="UniProtKB-KW"/>
</dbReference>
<dbReference type="InterPro" id="IPR043519">
    <property type="entry name" value="NT_sf"/>
</dbReference>
<keyword evidence="10" id="KW-0540">Nuclease</keyword>
<dbReference type="EMBL" id="JACQMI010000002">
    <property type="protein sequence ID" value="MBI4132477.1"/>
    <property type="molecule type" value="Genomic_DNA"/>
</dbReference>
<dbReference type="NCBIfam" id="NF006375">
    <property type="entry name" value="PRK08609.1"/>
    <property type="match status" value="1"/>
</dbReference>
<evidence type="ECO:0000256" key="6">
    <source>
        <dbReference type="ARBA" id="ARBA00023204"/>
    </source>
</evidence>
<dbReference type="GO" id="GO:0003677">
    <property type="term" value="F:DNA binding"/>
    <property type="evidence" value="ECO:0007669"/>
    <property type="project" value="InterPro"/>
</dbReference>
<keyword evidence="10" id="KW-0269">Exonuclease</keyword>
<evidence type="ECO:0000256" key="3">
    <source>
        <dbReference type="ARBA" id="ARBA00022695"/>
    </source>
</evidence>
<name>A0A933DT34_9BACT</name>
<keyword evidence="4" id="KW-0227">DNA damage</keyword>
<dbReference type="SUPFAM" id="SSF89550">
    <property type="entry name" value="PHP domain-like"/>
    <property type="match status" value="1"/>
</dbReference>
<dbReference type="GO" id="GO:0003887">
    <property type="term" value="F:DNA-directed DNA polymerase activity"/>
    <property type="evidence" value="ECO:0007669"/>
    <property type="project" value="UniProtKB-KW"/>
</dbReference>
<evidence type="ECO:0000313" key="11">
    <source>
        <dbReference type="Proteomes" id="UP000756703"/>
    </source>
</evidence>
<organism evidence="10 11">
    <name type="scientific">Candidatus Sungiibacteriota bacterium</name>
    <dbReference type="NCBI Taxonomy" id="2750080"/>
    <lineage>
        <taxon>Bacteria</taxon>
        <taxon>Candidatus Sungiibacteriota</taxon>
    </lineage>
</organism>
<evidence type="ECO:0000256" key="2">
    <source>
        <dbReference type="ARBA" id="ARBA00022679"/>
    </source>
</evidence>
<dbReference type="InterPro" id="IPR037160">
    <property type="entry name" value="DNA_Pol_thumb_sf"/>
</dbReference>
<dbReference type="AlphaFoldDB" id="A0A933DT34"/>
<dbReference type="InterPro" id="IPR003141">
    <property type="entry name" value="Pol/His_phosphatase_N"/>
</dbReference>
<dbReference type="GO" id="GO:0008270">
    <property type="term" value="F:zinc ion binding"/>
    <property type="evidence" value="ECO:0007669"/>
    <property type="project" value="TreeGrafter"/>
</dbReference>
<proteinExistence type="predicted"/>
<dbReference type="Pfam" id="PF02811">
    <property type="entry name" value="PHP"/>
    <property type="match status" value="1"/>
</dbReference>
<dbReference type="SUPFAM" id="SSF81301">
    <property type="entry name" value="Nucleotidyltransferase"/>
    <property type="match status" value="1"/>
</dbReference>
<evidence type="ECO:0000256" key="1">
    <source>
        <dbReference type="ARBA" id="ARBA00012417"/>
    </source>
</evidence>
<protein>
    <recommendedName>
        <fullName evidence="1">DNA-directed DNA polymerase</fullName>
        <ecNumber evidence="1">2.7.7.7</ecNumber>
    </recommendedName>
</protein>
<dbReference type="InterPro" id="IPR002054">
    <property type="entry name" value="DNA-dir_DNA_pol_X"/>
</dbReference>
<evidence type="ECO:0000256" key="4">
    <source>
        <dbReference type="ARBA" id="ARBA00022763"/>
    </source>
</evidence>
<dbReference type="Gene3D" id="1.10.150.110">
    <property type="entry name" value="DNA polymerase beta, N-terminal domain-like"/>
    <property type="match status" value="1"/>
</dbReference>
<dbReference type="PIRSF" id="PIRSF005047">
    <property type="entry name" value="UCP005047_YshC"/>
    <property type="match status" value="1"/>
</dbReference>
<keyword evidence="2" id="KW-0808">Transferase</keyword>
<feature type="domain" description="Polymerase/histidinol phosphatase N-terminal" evidence="8">
    <location>
        <begin position="349"/>
        <end position="430"/>
    </location>
</feature>
<comment type="catalytic activity">
    <reaction evidence="7">
        <text>DNA(n) + a 2'-deoxyribonucleoside 5'-triphosphate = DNA(n+1) + diphosphate</text>
        <dbReference type="Rhea" id="RHEA:22508"/>
        <dbReference type="Rhea" id="RHEA-COMP:17339"/>
        <dbReference type="Rhea" id="RHEA-COMP:17340"/>
        <dbReference type="ChEBI" id="CHEBI:33019"/>
        <dbReference type="ChEBI" id="CHEBI:61560"/>
        <dbReference type="ChEBI" id="CHEBI:173112"/>
        <dbReference type="EC" id="2.7.7.7"/>
    </reaction>
</comment>
<keyword evidence="3" id="KW-0548">Nucleotidyltransferase</keyword>
<evidence type="ECO:0000256" key="5">
    <source>
        <dbReference type="ARBA" id="ARBA00022932"/>
    </source>
</evidence>
<evidence type="ECO:0000256" key="7">
    <source>
        <dbReference type="ARBA" id="ARBA00049244"/>
    </source>
</evidence>
<dbReference type="InterPro" id="IPR022311">
    <property type="entry name" value="PolX-like"/>
</dbReference>
<gene>
    <name evidence="10" type="primary">polX</name>
    <name evidence="10" type="ORF">HY473_00045</name>
</gene>
<dbReference type="EC" id="2.7.7.7" evidence="1"/>
<feature type="domain" description="DNA-directed DNA polymerase X" evidence="9">
    <location>
        <begin position="1"/>
        <end position="324"/>
    </location>
</feature>
<dbReference type="Gene3D" id="1.10.150.20">
    <property type="entry name" value="5' to 3' exonuclease, C-terminal subdomain"/>
    <property type="match status" value="1"/>
</dbReference>
<dbReference type="InterPro" id="IPR010996">
    <property type="entry name" value="HHH_MUS81"/>
</dbReference>
<dbReference type="Pfam" id="PF14716">
    <property type="entry name" value="HHH_8"/>
    <property type="match status" value="1"/>
</dbReference>
<accession>A0A933DT34</accession>
<dbReference type="PANTHER" id="PTHR36928:SF1">
    <property type="entry name" value="PHOSPHATASE YCDX-RELATED"/>
    <property type="match status" value="1"/>
</dbReference>
<dbReference type="InterPro" id="IPR029398">
    <property type="entry name" value="PolB_thumb"/>
</dbReference>
<dbReference type="GO" id="GO:0004527">
    <property type="term" value="F:exonuclease activity"/>
    <property type="evidence" value="ECO:0007669"/>
    <property type="project" value="UniProtKB-KW"/>
</dbReference>
<comment type="caution">
    <text evidence="10">The sequence shown here is derived from an EMBL/GenBank/DDBJ whole genome shotgun (WGS) entry which is preliminary data.</text>
</comment>
<evidence type="ECO:0000259" key="9">
    <source>
        <dbReference type="SMART" id="SM00483"/>
    </source>
</evidence>
<dbReference type="SMART" id="SM00483">
    <property type="entry name" value="POLXc"/>
    <property type="match status" value="1"/>
</dbReference>
<reference evidence="10" key="1">
    <citation type="submission" date="2020-07" db="EMBL/GenBank/DDBJ databases">
        <title>Huge and variable diversity of episymbiotic CPR bacteria and DPANN archaea in groundwater ecosystems.</title>
        <authorList>
            <person name="He C.Y."/>
            <person name="Keren R."/>
            <person name="Whittaker M."/>
            <person name="Farag I.F."/>
            <person name="Doudna J."/>
            <person name="Cate J.H.D."/>
            <person name="Banfield J.F."/>
        </authorList>
    </citation>
    <scope>NUCLEOTIDE SEQUENCE</scope>
    <source>
        <strain evidence="10">NC_groundwater_1225_Ag_S-0.1um_56_177</strain>
    </source>
</reference>
<dbReference type="InterPro" id="IPR002008">
    <property type="entry name" value="DNA_pol_X_beta-like"/>
</dbReference>
<keyword evidence="6" id="KW-0234">DNA repair</keyword>
<dbReference type="PANTHER" id="PTHR36928">
    <property type="entry name" value="PHOSPHATASE YCDX-RELATED"/>
    <property type="match status" value="1"/>
</dbReference>
<evidence type="ECO:0000313" key="10">
    <source>
        <dbReference type="EMBL" id="MBI4132477.1"/>
    </source>
</evidence>
<dbReference type="InterPro" id="IPR047967">
    <property type="entry name" value="PolX_PHP"/>
</dbReference>
<dbReference type="GO" id="GO:0005829">
    <property type="term" value="C:cytosol"/>
    <property type="evidence" value="ECO:0007669"/>
    <property type="project" value="TreeGrafter"/>
</dbReference>
<dbReference type="CDD" id="cd00141">
    <property type="entry name" value="NT_POLXc"/>
    <property type="match status" value="1"/>
</dbReference>
<keyword evidence="10" id="KW-0378">Hydrolase</keyword>